<feature type="domain" description="Clp R" evidence="8">
    <location>
        <begin position="2"/>
        <end position="144"/>
    </location>
</feature>
<gene>
    <name evidence="9" type="ORF">GCM10022255_002280</name>
</gene>
<dbReference type="InterPro" id="IPR050130">
    <property type="entry name" value="ClpA_ClpB"/>
</dbReference>
<dbReference type="InterPro" id="IPR003959">
    <property type="entry name" value="ATPase_AAA_core"/>
</dbReference>
<dbReference type="Gene3D" id="4.10.860.10">
    <property type="entry name" value="UVR domain"/>
    <property type="match status" value="1"/>
</dbReference>
<dbReference type="InterPro" id="IPR041546">
    <property type="entry name" value="ClpA/ClpB_AAA_lid"/>
</dbReference>
<dbReference type="InterPro" id="IPR004176">
    <property type="entry name" value="Clp_R_N"/>
</dbReference>
<keyword evidence="4" id="KW-0143">Chaperone</keyword>
<dbReference type="SUPFAM" id="SSF81923">
    <property type="entry name" value="Double Clp-N motif"/>
    <property type="match status" value="1"/>
</dbReference>
<dbReference type="PANTHER" id="PTHR11638">
    <property type="entry name" value="ATP-DEPENDENT CLP PROTEASE"/>
    <property type="match status" value="1"/>
</dbReference>
<dbReference type="SMART" id="SM01086">
    <property type="entry name" value="ClpB_D2-small"/>
    <property type="match status" value="1"/>
</dbReference>
<proteinExistence type="predicted"/>
<organism evidence="9 10">
    <name type="scientific">Dactylosporangium darangshiense</name>
    <dbReference type="NCBI Taxonomy" id="579108"/>
    <lineage>
        <taxon>Bacteria</taxon>
        <taxon>Bacillati</taxon>
        <taxon>Actinomycetota</taxon>
        <taxon>Actinomycetes</taxon>
        <taxon>Micromonosporales</taxon>
        <taxon>Micromonosporaceae</taxon>
        <taxon>Dactylosporangium</taxon>
    </lineage>
</organism>
<feature type="domain" description="UVR" evidence="7">
    <location>
        <begin position="423"/>
        <end position="458"/>
    </location>
</feature>
<dbReference type="Gene3D" id="3.40.50.300">
    <property type="entry name" value="P-loop containing nucleotide triphosphate hydrolases"/>
    <property type="match status" value="2"/>
</dbReference>
<accession>A0ABP8CU00</accession>
<dbReference type="PROSITE" id="PS50151">
    <property type="entry name" value="UVR"/>
    <property type="match status" value="1"/>
</dbReference>
<dbReference type="PRINTS" id="PR00300">
    <property type="entry name" value="CLPPROTEASEA"/>
</dbReference>
<dbReference type="Gene3D" id="1.10.1780.10">
    <property type="entry name" value="Clp, N-terminal domain"/>
    <property type="match status" value="1"/>
</dbReference>
<evidence type="ECO:0000313" key="10">
    <source>
        <dbReference type="Proteomes" id="UP001500620"/>
    </source>
</evidence>
<dbReference type="InterPro" id="IPR027417">
    <property type="entry name" value="P-loop_NTPase"/>
</dbReference>
<evidence type="ECO:0000256" key="1">
    <source>
        <dbReference type="ARBA" id="ARBA00022737"/>
    </source>
</evidence>
<protein>
    <submittedName>
        <fullName evidence="9">ATP-dependent Clp protease ATP-binding subunit</fullName>
    </submittedName>
</protein>
<keyword evidence="1 5" id="KW-0677">Repeat</keyword>
<dbReference type="GO" id="GO:0006508">
    <property type="term" value="P:proteolysis"/>
    <property type="evidence" value="ECO:0007669"/>
    <property type="project" value="UniProtKB-KW"/>
</dbReference>
<dbReference type="GO" id="GO:0005524">
    <property type="term" value="F:ATP binding"/>
    <property type="evidence" value="ECO:0007669"/>
    <property type="project" value="UniProtKB-KW"/>
</dbReference>
<dbReference type="CDD" id="cd19499">
    <property type="entry name" value="RecA-like_ClpB_Hsp104-like"/>
    <property type="match status" value="1"/>
</dbReference>
<dbReference type="PROSITE" id="PS51903">
    <property type="entry name" value="CLP_R"/>
    <property type="match status" value="1"/>
</dbReference>
<evidence type="ECO:0000259" key="8">
    <source>
        <dbReference type="PROSITE" id="PS51903"/>
    </source>
</evidence>
<dbReference type="PANTHER" id="PTHR11638:SF18">
    <property type="entry name" value="HEAT SHOCK PROTEIN 104"/>
    <property type="match status" value="1"/>
</dbReference>
<dbReference type="Gene3D" id="1.10.8.60">
    <property type="match status" value="2"/>
</dbReference>
<name>A0ABP8CU00_9ACTN</name>
<dbReference type="CDD" id="cd00009">
    <property type="entry name" value="AAA"/>
    <property type="match status" value="1"/>
</dbReference>
<evidence type="ECO:0000256" key="6">
    <source>
        <dbReference type="SAM" id="MobiDB-lite"/>
    </source>
</evidence>
<dbReference type="PROSITE" id="PS00870">
    <property type="entry name" value="CLPAB_1"/>
    <property type="match status" value="1"/>
</dbReference>
<feature type="region of interest" description="Disordered" evidence="6">
    <location>
        <begin position="822"/>
        <end position="845"/>
    </location>
</feature>
<dbReference type="InterPro" id="IPR019489">
    <property type="entry name" value="Clp_ATPase_C"/>
</dbReference>
<dbReference type="RefSeq" id="WP_345120211.1">
    <property type="nucleotide sequence ID" value="NZ_BAABAT010000001.1"/>
</dbReference>
<dbReference type="InterPro" id="IPR003593">
    <property type="entry name" value="AAA+_ATPase"/>
</dbReference>
<evidence type="ECO:0000256" key="4">
    <source>
        <dbReference type="ARBA" id="ARBA00023186"/>
    </source>
</evidence>
<dbReference type="Pfam" id="PF17871">
    <property type="entry name" value="AAA_lid_9"/>
    <property type="match status" value="1"/>
</dbReference>
<dbReference type="InterPro" id="IPR001943">
    <property type="entry name" value="UVR_dom"/>
</dbReference>
<sequence>MFERFTDRARRVVVLAQEEARMLNHNYIGTEHILLGLIHEGEGVAAKALESLGISLEGVRQQVEEIIGQGQQAPSGHIPFTPRAKKVLELSLREALQLGHNYIGTEHILLGLIREGEGVAAQVLVKLGADLNRVRQQVIQLLSGYQGKEPAAAGTGAPGEAAPSTSLVLDQFGRNLTQAAREGKLDPVIGREKEIERVMQVLSRRTKNNPVLIGEPGVGKTAVVEGLSQRIVKGEVPETLKDKQLYTLDLGALVAGSRYRGDFEERLKKVLKEIRTRGDIILFIDEIHTLVGAGAAEGAIDAASILKPMLARGELQTIGATTLDEYRKHLEKDAALERRFQPIQVGEPSLAHTIEILKGLRDRYEAHHRVTITDAALVAAATLADRYISDRYLPDKAIDLIDEAGARMRIRRMTAPPDLRDFDERIAQVRRDKESAIDAQDFERAAQLRDKEKQLLGQKAQREKEWKAGDLDVVSEVDDEQIAEVLANWTGIPVYKLTEEETARLLRMEDELHKRLVGQEDAVRAVSKAIRRTRAGLKDPKRPSGSFIFAGPSGVGKTELSKALAEFLFGSEDALIQLDMSEFHDRYTVSRLVGAPPGYVGYDEGGQLTEKVRRRPFSVVLFDEIEKAHPDVFNTLLQILEDGRLTDGQGRIVDFKNTVIILTTNLGTRDVAKAVSLGFQASEDTESNYERMKQKVNDELKQHFRPEFLNRIDDTIVFHQLLQDQILGIVDLMIARIETQLRNKDMGLELTDNAKKFLANKGYDPVLGARPLRRTIQREIEDALSERILFNELRPGQIVVIDCEGDPAQFEKAKLVFNGADRPDAVPDAVPAELAGGGGAEEPSQ</sequence>
<keyword evidence="9" id="KW-0645">Protease</keyword>
<dbReference type="SMART" id="SM00382">
    <property type="entry name" value="AAA"/>
    <property type="match status" value="2"/>
</dbReference>
<dbReference type="EMBL" id="BAABAT010000001">
    <property type="protein sequence ID" value="GAA4243387.1"/>
    <property type="molecule type" value="Genomic_DNA"/>
</dbReference>
<keyword evidence="3 9" id="KW-0067">ATP-binding</keyword>
<dbReference type="Pfam" id="PF02861">
    <property type="entry name" value="Clp_N"/>
    <property type="match status" value="1"/>
</dbReference>
<dbReference type="Pfam" id="PF10431">
    <property type="entry name" value="ClpB_D2-small"/>
    <property type="match status" value="1"/>
</dbReference>
<reference evidence="10" key="1">
    <citation type="journal article" date="2019" name="Int. J. Syst. Evol. Microbiol.">
        <title>The Global Catalogue of Microorganisms (GCM) 10K type strain sequencing project: providing services to taxonomists for standard genome sequencing and annotation.</title>
        <authorList>
            <consortium name="The Broad Institute Genomics Platform"/>
            <consortium name="The Broad Institute Genome Sequencing Center for Infectious Disease"/>
            <person name="Wu L."/>
            <person name="Ma J."/>
        </authorList>
    </citation>
    <scope>NUCLEOTIDE SEQUENCE [LARGE SCALE GENOMIC DNA]</scope>
    <source>
        <strain evidence="10">JCM 17441</strain>
    </source>
</reference>
<dbReference type="Proteomes" id="UP001500620">
    <property type="component" value="Unassembled WGS sequence"/>
</dbReference>
<comment type="caution">
    <text evidence="9">The sequence shown here is derived from an EMBL/GenBank/DDBJ whole genome shotgun (WGS) entry which is preliminary data.</text>
</comment>
<dbReference type="InterPro" id="IPR001270">
    <property type="entry name" value="ClpA/B"/>
</dbReference>
<evidence type="ECO:0000256" key="5">
    <source>
        <dbReference type="PROSITE-ProRule" id="PRU01251"/>
    </source>
</evidence>
<evidence type="ECO:0000256" key="2">
    <source>
        <dbReference type="ARBA" id="ARBA00022741"/>
    </source>
</evidence>
<feature type="compositionally biased region" description="Gly residues" evidence="6">
    <location>
        <begin position="835"/>
        <end position="845"/>
    </location>
</feature>
<dbReference type="GO" id="GO:0008233">
    <property type="term" value="F:peptidase activity"/>
    <property type="evidence" value="ECO:0007669"/>
    <property type="project" value="UniProtKB-KW"/>
</dbReference>
<keyword evidence="10" id="KW-1185">Reference proteome</keyword>
<dbReference type="Pfam" id="PF07724">
    <property type="entry name" value="AAA_2"/>
    <property type="match status" value="1"/>
</dbReference>
<dbReference type="InterPro" id="IPR036628">
    <property type="entry name" value="Clp_N_dom_sf"/>
</dbReference>
<dbReference type="Pfam" id="PF00004">
    <property type="entry name" value="AAA"/>
    <property type="match status" value="1"/>
</dbReference>
<dbReference type="InterPro" id="IPR018368">
    <property type="entry name" value="ClpA/B_CS1"/>
</dbReference>
<keyword evidence="2" id="KW-0547">Nucleotide-binding</keyword>
<evidence type="ECO:0000256" key="3">
    <source>
        <dbReference type="ARBA" id="ARBA00022840"/>
    </source>
</evidence>
<evidence type="ECO:0000259" key="7">
    <source>
        <dbReference type="PROSITE" id="PS50151"/>
    </source>
</evidence>
<dbReference type="SUPFAM" id="SSF52540">
    <property type="entry name" value="P-loop containing nucleoside triphosphate hydrolases"/>
    <property type="match status" value="2"/>
</dbReference>
<evidence type="ECO:0000313" key="9">
    <source>
        <dbReference type="EMBL" id="GAA4243387.1"/>
    </source>
</evidence>
<keyword evidence="9" id="KW-0378">Hydrolase</keyword>